<evidence type="ECO:0000313" key="3">
    <source>
        <dbReference type="RGD" id="708452"/>
    </source>
</evidence>
<proteinExistence type="predicted"/>
<evidence type="ECO:0000313" key="2">
    <source>
        <dbReference type="Proteomes" id="UP000234681"/>
    </source>
</evidence>
<gene>
    <name evidence="1 3" type="primary">Arfgap1</name>
    <name evidence="1" type="ORF">rCG_38551</name>
</gene>
<name>A6KM66_RAT</name>
<dbReference type="EMBL" id="CH474066">
    <property type="protein sequence ID" value="EDL88774.1"/>
    <property type="molecule type" value="Genomic_DNA"/>
</dbReference>
<dbReference type="AlphaFoldDB" id="A6KM66"/>
<dbReference type="Proteomes" id="UP000234681">
    <property type="component" value="Chromosome 3"/>
</dbReference>
<reference evidence="2" key="1">
    <citation type="submission" date="2005-09" db="EMBL/GenBank/DDBJ databases">
        <authorList>
            <person name="Mural R.J."/>
            <person name="Li P.W."/>
            <person name="Adams M.D."/>
            <person name="Amanatides P.G."/>
            <person name="Baden-Tillson H."/>
            <person name="Barnstead M."/>
            <person name="Chin S.H."/>
            <person name="Dew I."/>
            <person name="Evans C.A."/>
            <person name="Ferriera S."/>
            <person name="Flanigan M."/>
            <person name="Fosler C."/>
            <person name="Glodek A."/>
            <person name="Gu Z."/>
            <person name="Holt R.A."/>
            <person name="Jennings D."/>
            <person name="Kraft C.L."/>
            <person name="Lu F."/>
            <person name="Nguyen T."/>
            <person name="Nusskern D.R."/>
            <person name="Pfannkoch C.M."/>
            <person name="Sitter C."/>
            <person name="Sutton G.G."/>
            <person name="Venter J.C."/>
            <person name="Wang Z."/>
            <person name="Woodage T."/>
            <person name="Zheng X.H."/>
            <person name="Zhong F."/>
        </authorList>
    </citation>
    <scope>NUCLEOTIDE SEQUENCE [LARGE SCALE GENOMIC DNA]</scope>
    <source>
        <strain>BN</strain>
        <strain evidence="2">Sprague-Dawley</strain>
    </source>
</reference>
<sequence length="59" mass="6521">METVAFTGSRKASSFPVVSSGLEQFYHWGEQVCVCSKGGCYKIWISSKSKGKEEKLLLS</sequence>
<protein>
    <submittedName>
        <fullName evidence="1">ADP-ribosylation factor GTPase activating protein 1, isoform CRA_c</fullName>
    </submittedName>
</protein>
<dbReference type="RGD" id="708452">
    <property type="gene designation" value="Arfgap1"/>
</dbReference>
<organism evidence="1 2">
    <name type="scientific">Rattus norvegicus</name>
    <name type="common">Rat</name>
    <dbReference type="NCBI Taxonomy" id="10116"/>
    <lineage>
        <taxon>Eukaryota</taxon>
        <taxon>Metazoa</taxon>
        <taxon>Chordata</taxon>
        <taxon>Craniata</taxon>
        <taxon>Vertebrata</taxon>
        <taxon>Euteleostomi</taxon>
        <taxon>Mammalia</taxon>
        <taxon>Eutheria</taxon>
        <taxon>Euarchontoglires</taxon>
        <taxon>Glires</taxon>
        <taxon>Rodentia</taxon>
        <taxon>Myomorpha</taxon>
        <taxon>Muroidea</taxon>
        <taxon>Muridae</taxon>
        <taxon>Murinae</taxon>
        <taxon>Rattus</taxon>
    </lineage>
</organism>
<accession>A6KM66</accession>
<evidence type="ECO:0000313" key="1">
    <source>
        <dbReference type="EMBL" id="EDL88774.1"/>
    </source>
</evidence>